<comment type="pathway">
    <text evidence="1">Amino-acid biosynthesis; S-adenosyl-L-methionine biosynthesis; S-adenosyl-L-methionine from L-methionine: step 1/1.</text>
</comment>
<dbReference type="InterPro" id="IPR005913">
    <property type="entry name" value="dTDP_dehydrorham_reduct"/>
</dbReference>
<dbReference type="Gene3D" id="3.40.50.720">
    <property type="entry name" value="NAD(P)-binding Rossmann-like Domain"/>
    <property type="match status" value="1"/>
</dbReference>
<dbReference type="InterPro" id="IPR036291">
    <property type="entry name" value="NAD(P)-bd_dom_sf"/>
</dbReference>
<evidence type="ECO:0000259" key="7">
    <source>
        <dbReference type="Pfam" id="PF04321"/>
    </source>
</evidence>
<evidence type="ECO:0000256" key="1">
    <source>
        <dbReference type="ARBA" id="ARBA00005224"/>
    </source>
</evidence>
<dbReference type="PANTHER" id="PTHR10491">
    <property type="entry name" value="DTDP-4-DEHYDRORHAMNOSE REDUCTASE"/>
    <property type="match status" value="1"/>
</dbReference>
<evidence type="ECO:0000256" key="2">
    <source>
        <dbReference type="ARBA" id="ARBA00008656"/>
    </source>
</evidence>
<dbReference type="SUPFAM" id="SSF51735">
    <property type="entry name" value="NAD(P)-binding Rossmann-fold domains"/>
    <property type="match status" value="1"/>
</dbReference>
<evidence type="ECO:0000313" key="8">
    <source>
        <dbReference type="EMBL" id="KAK2155142.1"/>
    </source>
</evidence>
<keyword evidence="9" id="KW-1185">Reference proteome</keyword>
<evidence type="ECO:0000256" key="3">
    <source>
        <dbReference type="ARBA" id="ARBA00021596"/>
    </source>
</evidence>
<evidence type="ECO:0000256" key="4">
    <source>
        <dbReference type="ARBA" id="ARBA00029977"/>
    </source>
</evidence>
<comment type="similarity">
    <text evidence="2">Belongs to the dTDP-4-dehydrorhamnose reductase family. MAT2B subfamily.</text>
</comment>
<accession>A0AAD9JLE7</accession>
<evidence type="ECO:0000256" key="6">
    <source>
        <dbReference type="ARBA" id="ARBA00046786"/>
    </source>
</evidence>
<dbReference type="Proteomes" id="UP001208570">
    <property type="component" value="Unassembled WGS sequence"/>
</dbReference>
<gene>
    <name evidence="8" type="ORF">LSH36_247g00000</name>
</gene>
<dbReference type="EMBL" id="JAODUP010000247">
    <property type="protein sequence ID" value="KAK2155142.1"/>
    <property type="molecule type" value="Genomic_DNA"/>
</dbReference>
<dbReference type="GO" id="GO:0048270">
    <property type="term" value="F:methionine adenosyltransferase regulator activity"/>
    <property type="evidence" value="ECO:0007669"/>
    <property type="project" value="TreeGrafter"/>
</dbReference>
<evidence type="ECO:0000256" key="5">
    <source>
        <dbReference type="ARBA" id="ARBA00045998"/>
    </source>
</evidence>
<evidence type="ECO:0000313" key="9">
    <source>
        <dbReference type="Proteomes" id="UP001208570"/>
    </source>
</evidence>
<dbReference type="AlphaFoldDB" id="A0AAD9JLE7"/>
<dbReference type="GO" id="GO:0006556">
    <property type="term" value="P:S-adenosylmethionine biosynthetic process"/>
    <property type="evidence" value="ECO:0007669"/>
    <property type="project" value="TreeGrafter"/>
</dbReference>
<dbReference type="GO" id="GO:0048269">
    <property type="term" value="C:methionine adenosyltransferase complex"/>
    <property type="evidence" value="ECO:0007669"/>
    <property type="project" value="TreeGrafter"/>
</dbReference>
<feature type="domain" description="RmlD-like substrate binding" evidence="7">
    <location>
        <begin position="2"/>
        <end position="193"/>
    </location>
</feature>
<protein>
    <recommendedName>
        <fullName evidence="3">Methionine adenosyltransferase 2 subunit beta</fullName>
    </recommendedName>
    <alternativeName>
        <fullName evidence="4">Methionine adenosyltransferase II beta</fullName>
    </alternativeName>
</protein>
<dbReference type="InterPro" id="IPR029903">
    <property type="entry name" value="RmlD-like-bd"/>
</dbReference>
<comment type="subunit">
    <text evidence="6">Heterotrimer; composed of a catalytic MAT2A homodimer that binds one regulatory MAT2B chain. Heterohexamer; composed of a central, catalytic MAT2A homotetramer flanked on either side by a regulatory MAT2B chain. NADP binding increases the affinity for MAT2A.</text>
</comment>
<sequence>ELGAFVVFISTDYVFDGTSPPYQVTDQTNPLNKYGFSKREGEVITLDSSKENIVLRVPILYGEVTSWEESAITTLFPKVWNKNVECIMSDYEIRYPTHCDDVSWILKELLRKRQKDSSLTGIFHWSSNEKMTKYEMCLTMARVFNLPTGHIKADKSPSGGANRPFNAHLDPKRIVELGLSRNTPFAEGVLSCIVKGTFTNTLVLPKID</sequence>
<comment type="caution">
    <text evidence="8">The sequence shown here is derived from an EMBL/GenBank/DDBJ whole genome shotgun (WGS) entry which is preliminary data.</text>
</comment>
<dbReference type="PANTHER" id="PTHR10491:SF4">
    <property type="entry name" value="METHIONINE ADENOSYLTRANSFERASE 2 SUBUNIT BETA"/>
    <property type="match status" value="1"/>
</dbReference>
<name>A0AAD9JLE7_9ANNE</name>
<dbReference type="Pfam" id="PF04321">
    <property type="entry name" value="RmlD_sub_bind"/>
    <property type="match status" value="1"/>
</dbReference>
<organism evidence="8 9">
    <name type="scientific">Paralvinella palmiformis</name>
    <dbReference type="NCBI Taxonomy" id="53620"/>
    <lineage>
        <taxon>Eukaryota</taxon>
        <taxon>Metazoa</taxon>
        <taxon>Spiralia</taxon>
        <taxon>Lophotrochozoa</taxon>
        <taxon>Annelida</taxon>
        <taxon>Polychaeta</taxon>
        <taxon>Sedentaria</taxon>
        <taxon>Canalipalpata</taxon>
        <taxon>Terebellida</taxon>
        <taxon>Terebelliformia</taxon>
        <taxon>Alvinellidae</taxon>
        <taxon>Paralvinella</taxon>
    </lineage>
</organism>
<proteinExistence type="inferred from homology"/>
<feature type="non-terminal residue" evidence="8">
    <location>
        <position position="1"/>
    </location>
</feature>
<reference evidence="8" key="1">
    <citation type="journal article" date="2023" name="Mol. Biol. Evol.">
        <title>Third-Generation Sequencing Reveals the Adaptive Role of the Epigenome in Three Deep-Sea Polychaetes.</title>
        <authorList>
            <person name="Perez M."/>
            <person name="Aroh O."/>
            <person name="Sun Y."/>
            <person name="Lan Y."/>
            <person name="Juniper S.K."/>
            <person name="Young C.R."/>
            <person name="Angers B."/>
            <person name="Qian P.Y."/>
        </authorList>
    </citation>
    <scope>NUCLEOTIDE SEQUENCE</scope>
    <source>
        <strain evidence="8">P08H-3</strain>
    </source>
</reference>
<comment type="function">
    <text evidence="5">Regulatory subunit of S-adenosylmethionine synthetase 2, an enzyme that catalyzes the formation of S-adenosylmethionine from methionine and ATP. Regulates MAT2A catalytic activity by changing its kinetic properties, increasing its affinity for L-methionine. Can bind NADP (in vitro).</text>
</comment>